<dbReference type="CDD" id="cd01650">
    <property type="entry name" value="RT_nLTR_like"/>
    <property type="match status" value="1"/>
</dbReference>
<dbReference type="InterPro" id="IPR000477">
    <property type="entry name" value="RT_dom"/>
</dbReference>
<evidence type="ECO:0000259" key="1">
    <source>
        <dbReference type="PROSITE" id="PS50878"/>
    </source>
</evidence>
<keyword evidence="2" id="KW-0548">Nucleotidyltransferase</keyword>
<dbReference type="PROSITE" id="PS50878">
    <property type="entry name" value="RT_POL"/>
    <property type="match status" value="1"/>
</dbReference>
<dbReference type="Pfam" id="PF00078">
    <property type="entry name" value="RVT_1"/>
    <property type="match status" value="1"/>
</dbReference>
<protein>
    <submittedName>
        <fullName evidence="2">Putative reverse transcriptase domain, reverse transcriptase zinc-binding domain protein</fullName>
    </submittedName>
</protein>
<comment type="caution">
    <text evidence="2">The sequence shown here is derived from an EMBL/GenBank/DDBJ whole genome shotgun (WGS) entry which is preliminary data.</text>
</comment>
<dbReference type="GO" id="GO:0003964">
    <property type="term" value="F:RNA-directed DNA polymerase activity"/>
    <property type="evidence" value="ECO:0007669"/>
    <property type="project" value="UniProtKB-KW"/>
</dbReference>
<organism evidence="2">
    <name type="scientific">Tanacetum cinerariifolium</name>
    <name type="common">Dalmatian daisy</name>
    <name type="synonym">Chrysanthemum cinerariifolium</name>
    <dbReference type="NCBI Taxonomy" id="118510"/>
    <lineage>
        <taxon>Eukaryota</taxon>
        <taxon>Viridiplantae</taxon>
        <taxon>Streptophyta</taxon>
        <taxon>Embryophyta</taxon>
        <taxon>Tracheophyta</taxon>
        <taxon>Spermatophyta</taxon>
        <taxon>Magnoliopsida</taxon>
        <taxon>eudicotyledons</taxon>
        <taxon>Gunneridae</taxon>
        <taxon>Pentapetalae</taxon>
        <taxon>asterids</taxon>
        <taxon>campanulids</taxon>
        <taxon>Asterales</taxon>
        <taxon>Asteraceae</taxon>
        <taxon>Asteroideae</taxon>
        <taxon>Anthemideae</taxon>
        <taxon>Anthemidinae</taxon>
        <taxon>Tanacetum</taxon>
    </lineage>
</organism>
<evidence type="ECO:0000313" key="2">
    <source>
        <dbReference type="EMBL" id="GEU94056.1"/>
    </source>
</evidence>
<dbReference type="InterPro" id="IPR043502">
    <property type="entry name" value="DNA/RNA_pol_sf"/>
</dbReference>
<sequence>MKGSLINLVSQNQSAFVPGRRISDNILLTQELMHNYHLDRGQPWCAFKVDIQKAYDTVDWDFLRSILSGFGFHPRMIGWIMECVATTSYSISINGILHGFFKGKRGLRQGDPLSPYLFTIVMEILTLMLKRRVSMSNNFTYHKYCSHLNIINLCFADDLFLFAHGDTDSARVIMDSLNEFKNASRLVPSLLKSTAYFCNVVNHIKLGILNILPFEEDRLPVKYLGVPLVPFHLIYRDCSELMEKIKMRVNDWKNKSLSFAGRAQLIHSVLSSMHLYWASVFILPSALMFELEQVMRGFLWCQGDMQRGKAKVAWVDVCLPKKERRRSWNSST</sequence>
<proteinExistence type="predicted"/>
<keyword evidence="2" id="KW-0808">Transferase</keyword>
<accession>A0A6L2P6R9</accession>
<feature type="domain" description="Reverse transcriptase" evidence="1">
    <location>
        <begin position="1"/>
        <end position="228"/>
    </location>
</feature>
<keyword evidence="2" id="KW-0695">RNA-directed DNA polymerase</keyword>
<reference evidence="2" key="1">
    <citation type="journal article" date="2019" name="Sci. Rep.">
        <title>Draft genome of Tanacetum cinerariifolium, the natural source of mosquito coil.</title>
        <authorList>
            <person name="Yamashiro T."/>
            <person name="Shiraishi A."/>
            <person name="Satake H."/>
            <person name="Nakayama K."/>
        </authorList>
    </citation>
    <scope>NUCLEOTIDE SEQUENCE</scope>
</reference>
<dbReference type="EMBL" id="BKCJ010010987">
    <property type="protein sequence ID" value="GEU94056.1"/>
    <property type="molecule type" value="Genomic_DNA"/>
</dbReference>
<dbReference type="AlphaFoldDB" id="A0A6L2P6R9"/>
<dbReference type="PANTHER" id="PTHR33116:SF78">
    <property type="entry name" value="OS12G0587133 PROTEIN"/>
    <property type="match status" value="1"/>
</dbReference>
<name>A0A6L2P6R9_TANCI</name>
<dbReference type="SUPFAM" id="SSF56672">
    <property type="entry name" value="DNA/RNA polymerases"/>
    <property type="match status" value="1"/>
</dbReference>
<gene>
    <name evidence="2" type="ORF">Tci_066034</name>
</gene>
<dbReference type="PANTHER" id="PTHR33116">
    <property type="entry name" value="REVERSE TRANSCRIPTASE ZINC-BINDING DOMAIN-CONTAINING PROTEIN-RELATED-RELATED"/>
    <property type="match status" value="1"/>
</dbReference>